<sequence>MKKKLLVPALAVTVLGSGIAGSVIDFSAFASDSTQTEVSEKVEQKQLEKKTKLTKQESIDIALKEVQGSASDVELEDEDGVIIYSVEVTDDQGQKHEVAVDANTGKILKIEADDEESEKEDGEENDKEEQKQLEKEATVTKEESIAIALKEVPGKVKDTELEDEDGVVVYTVDVIDDKGEEREIVVDAKSGKVLKVEIEEDDAETDDDNE</sequence>
<reference evidence="4 5" key="1">
    <citation type="submission" date="2016-01" db="EMBL/GenBank/DDBJ databases">
        <title>Investigation of taxonomic status of Bacillus aminovorans.</title>
        <authorList>
            <person name="Verma A."/>
            <person name="Pal Y."/>
            <person name="Krishnamurthi S."/>
        </authorList>
    </citation>
    <scope>NUCLEOTIDE SEQUENCE [LARGE SCALE GENOMIC DNA]</scope>
    <source>
        <strain evidence="4 5">DSM 4337</strain>
    </source>
</reference>
<evidence type="ECO:0000256" key="2">
    <source>
        <dbReference type="SAM" id="SignalP"/>
    </source>
</evidence>
<dbReference type="Gene3D" id="3.10.450.40">
    <property type="match status" value="2"/>
</dbReference>
<feature type="chain" id="PRO_5039396935" description="PepSY domain-containing protein" evidence="2">
    <location>
        <begin position="21"/>
        <end position="210"/>
    </location>
</feature>
<evidence type="ECO:0000313" key="5">
    <source>
        <dbReference type="Proteomes" id="UP000077271"/>
    </source>
</evidence>
<evidence type="ECO:0000313" key="4">
    <source>
        <dbReference type="EMBL" id="OAH57761.1"/>
    </source>
</evidence>
<evidence type="ECO:0000259" key="3">
    <source>
        <dbReference type="Pfam" id="PF03413"/>
    </source>
</evidence>
<keyword evidence="2" id="KW-0732">Signal</keyword>
<dbReference type="InterPro" id="IPR025711">
    <property type="entry name" value="PepSY"/>
</dbReference>
<feature type="domain" description="PepSY" evidence="3">
    <location>
        <begin position="52"/>
        <end position="111"/>
    </location>
</feature>
<name>A0A177KYY9_9BACI</name>
<feature type="signal peptide" evidence="2">
    <location>
        <begin position="1"/>
        <end position="20"/>
    </location>
</feature>
<feature type="domain" description="PepSY" evidence="3">
    <location>
        <begin position="139"/>
        <end position="197"/>
    </location>
</feature>
<accession>A0A177KYY9</accession>
<gene>
    <name evidence="4" type="ORF">AWH48_01710</name>
</gene>
<dbReference type="Pfam" id="PF03413">
    <property type="entry name" value="PepSY"/>
    <property type="match status" value="2"/>
</dbReference>
<protein>
    <recommendedName>
        <fullName evidence="3">PepSY domain-containing protein</fullName>
    </recommendedName>
</protein>
<dbReference type="AlphaFoldDB" id="A0A177KYY9"/>
<feature type="region of interest" description="Disordered" evidence="1">
    <location>
        <begin position="106"/>
        <end position="138"/>
    </location>
</feature>
<feature type="compositionally biased region" description="Basic and acidic residues" evidence="1">
    <location>
        <begin position="128"/>
        <end position="138"/>
    </location>
</feature>
<dbReference type="Proteomes" id="UP000077271">
    <property type="component" value="Unassembled WGS sequence"/>
</dbReference>
<dbReference type="OrthoDB" id="5361545at2"/>
<dbReference type="RefSeq" id="WP_018392958.1">
    <property type="nucleotide sequence ID" value="NZ_LQWZ01000012.1"/>
</dbReference>
<dbReference type="EMBL" id="LQWZ01000012">
    <property type="protein sequence ID" value="OAH57761.1"/>
    <property type="molecule type" value="Genomic_DNA"/>
</dbReference>
<comment type="caution">
    <text evidence="4">The sequence shown here is derived from an EMBL/GenBank/DDBJ whole genome shotgun (WGS) entry which is preliminary data.</text>
</comment>
<evidence type="ECO:0000256" key="1">
    <source>
        <dbReference type="SAM" id="MobiDB-lite"/>
    </source>
</evidence>
<organism evidence="4 5">
    <name type="scientific">Domibacillus aminovorans</name>
    <dbReference type="NCBI Taxonomy" id="29332"/>
    <lineage>
        <taxon>Bacteria</taxon>
        <taxon>Bacillati</taxon>
        <taxon>Bacillota</taxon>
        <taxon>Bacilli</taxon>
        <taxon>Bacillales</taxon>
        <taxon>Bacillaceae</taxon>
        <taxon>Domibacillus</taxon>
    </lineage>
</organism>
<feature type="compositionally biased region" description="Acidic residues" evidence="1">
    <location>
        <begin position="112"/>
        <end position="127"/>
    </location>
</feature>
<proteinExistence type="predicted"/>